<dbReference type="Pfam" id="PF09093">
    <property type="entry name" value="Lyase_catalyt"/>
    <property type="match status" value="1"/>
</dbReference>
<evidence type="ECO:0000313" key="14">
    <source>
        <dbReference type="EMBL" id="RGK63945.1"/>
    </source>
</evidence>
<dbReference type="Proteomes" id="UP000435059">
    <property type="component" value="Unassembled WGS sequence"/>
</dbReference>
<dbReference type="Proteomes" id="UP000261210">
    <property type="component" value="Unassembled WGS sequence"/>
</dbReference>
<evidence type="ECO:0000256" key="6">
    <source>
        <dbReference type="PIRSR" id="PIRSR034515-1"/>
    </source>
</evidence>
<dbReference type="InterPro" id="IPR011071">
    <property type="entry name" value="Lyase_8-like_C"/>
</dbReference>
<dbReference type="GO" id="GO:0005576">
    <property type="term" value="C:extracellular region"/>
    <property type="evidence" value="ECO:0007669"/>
    <property type="project" value="InterPro"/>
</dbReference>
<keyword evidence="4 8" id="KW-0106">Calcium</keyword>
<dbReference type="InterPro" id="IPR024200">
    <property type="entry name" value="Chondroitinase_ABC_I"/>
</dbReference>
<protein>
    <submittedName>
        <fullName evidence="14">Chondroitinase</fullName>
    </submittedName>
</protein>
<gene>
    <name evidence="15" type="ORF">DW075_05605</name>
    <name evidence="14" type="ORF">DXD03_08820</name>
    <name evidence="13" type="ORF">GA574_18370</name>
</gene>
<dbReference type="GO" id="GO:0005975">
    <property type="term" value="P:carbohydrate metabolic process"/>
    <property type="evidence" value="ECO:0007669"/>
    <property type="project" value="InterPro"/>
</dbReference>
<sequence>MMKQPFIKFGVTTLFSLLCSTFLHAQVVTDERMFSFEKPQIPDCITATHSRLSVSDLHYKDGKHSLEWTFEPGGILELKKDLKFEKKDPTGKDLYLSAFIVWVYNEVPQNATIEFQFLKDGKRCTSFPFGINFSGWRAAWVCYERDMQGTPEEGMNELRIIAPNSKGTLFIDHLITATKVDARQQTADLQVPFVNAGTTNHWLVVYQHSLLKPDIELTPVDDKQRAEMQLLEKRFRDMIYTKGKITDKEVENIRKKYDFYQITYKNGQVSGVPIYMVRAAEAYERIIPDWNKDMLTKMGVEMRAYFDLMKRIAVAYNNSTAKPVIREEMKKKFLAMYDHITDQGVAYGSCWGNIHHYGYSVRGLYLAYFLMKDVLREAGKLQEAERTLRWYAITNEVYPKPEVDGIDMDSFNTQTTGRIASILMMEDTPEKLQYLRSFSRWIDYGCRPALGLSGSFKVDGGAFHHRNNYPAYAVGGLDGATNMIYLLSRTEFAVSKLAHETVKNVLLTMRFYCNKLNFPLSMSGRHPDGKGKLVPMHFAMMALAGSPDGKAEYDSEMASSYLRLISNSGVENDAPEYMPKVSNAEERKAAKLLIEKGFRPEPDPQGNIAMGYGCISVQRRSNWSAVARGHSRYLWAAEHYLGANLYGRYLAHGSLQILTAAPGQTVTPATSGWQQEGFDWNRIPGVTSIHLPLEQLQAKVLNVDRYSGMEEMLYSDEAFAGGLSQQKMNGNFGMKLHEHDKYNGSHRARKSYHFIDGMIVCLGSDIENTNTEFPTETTIFQLAVTDKAGHDYWKNYQEDKKVWVDHLGTGYYVPTAIRFEKNFPQHSRMQNTGKETKGDWVSLVVDHGKAPKNGRYEYAVLPQTNETAMKKFAKKPTYKVLQQDRKAHIVASASEQIVSYVLFETPETTLPGGLLQRVDTSCLVMTHKESADKIKLTVAQPDLALYRGPSDEAFDKDGKRIERSIYSRPWVNNGSSEIPLTVTIKGRWNVEETPYCTVVSSNEKQTILQFSCKDGASFEVELKR</sequence>
<feature type="active site" description="Proton acceptor" evidence="6">
    <location>
        <position position="465"/>
    </location>
</feature>
<dbReference type="GO" id="GO:0034000">
    <property type="term" value="F:chondroitin-sulfate-ABC endolyase activity"/>
    <property type="evidence" value="ECO:0007669"/>
    <property type="project" value="InterPro"/>
</dbReference>
<evidence type="ECO:0000313" key="16">
    <source>
        <dbReference type="Proteomes" id="UP000261210"/>
    </source>
</evidence>
<evidence type="ECO:0000256" key="9">
    <source>
        <dbReference type="SAM" id="SignalP"/>
    </source>
</evidence>
<dbReference type="EMBL" id="QSQU01000010">
    <property type="protein sequence ID" value="RGK63945.1"/>
    <property type="molecule type" value="Genomic_DNA"/>
</dbReference>
<feature type="domain" description="Polysaccharide lyase family 8 central" evidence="10">
    <location>
        <begin position="617"/>
        <end position="864"/>
    </location>
</feature>
<keyword evidence="18" id="KW-1185">Reference proteome</keyword>
<feature type="domain" description="Lyase catalytic" evidence="12">
    <location>
        <begin position="215"/>
        <end position="567"/>
    </location>
</feature>
<dbReference type="Pfam" id="PF02278">
    <property type="entry name" value="Lyase_8"/>
    <property type="match status" value="1"/>
</dbReference>
<comment type="similarity">
    <text evidence="2">Belongs to the polysaccharide lyase 8 family.</text>
</comment>
<feature type="domain" description="Lyase N-terminal" evidence="11">
    <location>
        <begin position="30"/>
        <end position="193"/>
    </location>
</feature>
<evidence type="ECO:0000256" key="3">
    <source>
        <dbReference type="ARBA" id="ARBA00011245"/>
    </source>
</evidence>
<keyword evidence="8" id="KW-0479">Metal-binding</keyword>
<feature type="site" description="Important for catalytic activity against dermatan sulfate substrate" evidence="7">
    <location>
        <position position="355"/>
    </location>
</feature>
<evidence type="ECO:0000256" key="4">
    <source>
        <dbReference type="ARBA" id="ARBA00022837"/>
    </source>
</evidence>
<feature type="binding site" evidence="8">
    <location>
        <position position="64"/>
    </location>
    <ligand>
        <name>Ca(2+)</name>
        <dbReference type="ChEBI" id="CHEBI:29108"/>
    </ligand>
</feature>
<feature type="active site" description="Proton donor" evidence="6">
    <location>
        <position position="472"/>
    </location>
</feature>
<comment type="subunit">
    <text evidence="3">Monomer.</text>
</comment>
<comment type="cofactor">
    <cofactor evidence="1">
        <name>Ca(2+)</name>
        <dbReference type="ChEBI" id="CHEBI:29108"/>
    </cofactor>
</comment>
<dbReference type="SUPFAM" id="SSF49863">
    <property type="entry name" value="Hyaluronate lyase-like, C-terminal domain"/>
    <property type="match status" value="1"/>
</dbReference>
<comment type="caution">
    <text evidence="14">The sequence shown here is derived from an EMBL/GenBank/DDBJ whole genome shotgun (WGS) entry which is preliminary data.</text>
</comment>
<reference evidence="16 17" key="1">
    <citation type="submission" date="2018-08" db="EMBL/GenBank/DDBJ databases">
        <title>A genome reference for cultivated species of the human gut microbiota.</title>
        <authorList>
            <person name="Zou Y."/>
            <person name="Xue W."/>
            <person name="Luo G."/>
        </authorList>
    </citation>
    <scope>NUCLEOTIDE SEQUENCE [LARGE SCALE GENOMIC DNA]</scope>
    <source>
        <strain evidence="15 17">AF46-11NS</strain>
        <strain evidence="14 16">TF10-34</strain>
    </source>
</reference>
<dbReference type="SUPFAM" id="SSF49785">
    <property type="entry name" value="Galactose-binding domain-like"/>
    <property type="match status" value="1"/>
</dbReference>
<dbReference type="GO" id="GO:0006027">
    <property type="term" value="P:glycosaminoglycan catabolic process"/>
    <property type="evidence" value="ECO:0007669"/>
    <property type="project" value="InterPro"/>
</dbReference>
<dbReference type="CDD" id="cd01083">
    <property type="entry name" value="GAG_Lyase"/>
    <property type="match status" value="1"/>
</dbReference>
<evidence type="ECO:0000313" key="15">
    <source>
        <dbReference type="EMBL" id="RHK28609.1"/>
    </source>
</evidence>
<dbReference type="InterPro" id="IPR003159">
    <property type="entry name" value="Lyase_8_central_dom"/>
</dbReference>
<dbReference type="Gene3D" id="2.70.98.10">
    <property type="match status" value="1"/>
</dbReference>
<evidence type="ECO:0000259" key="10">
    <source>
        <dbReference type="Pfam" id="PF02278"/>
    </source>
</evidence>
<feature type="site" description="Transition state stabilizer" evidence="7">
    <location>
        <position position="525"/>
    </location>
</feature>
<proteinExistence type="inferred from homology"/>
<dbReference type="InterPro" id="IPR008979">
    <property type="entry name" value="Galactose-bd-like_sf"/>
</dbReference>
<keyword evidence="5" id="KW-0456">Lyase</keyword>
<dbReference type="Gene3D" id="2.60.220.10">
    <property type="entry name" value="Polysaccharide lyase family 8-like, C-terminal"/>
    <property type="match status" value="1"/>
</dbReference>
<dbReference type="GO" id="GO:0042597">
    <property type="term" value="C:periplasmic space"/>
    <property type="evidence" value="ECO:0007669"/>
    <property type="project" value="TreeGrafter"/>
</dbReference>
<dbReference type="PANTHER" id="PTHR37322">
    <property type="match status" value="1"/>
</dbReference>
<dbReference type="GO" id="GO:0046872">
    <property type="term" value="F:metal ion binding"/>
    <property type="evidence" value="ECO:0007669"/>
    <property type="project" value="UniProtKB-KW"/>
</dbReference>
<evidence type="ECO:0000256" key="8">
    <source>
        <dbReference type="PIRSR" id="PIRSR034515-3"/>
    </source>
</evidence>
<dbReference type="Gene3D" id="2.60.120.430">
    <property type="entry name" value="Galactose-binding lectin"/>
    <property type="match status" value="1"/>
</dbReference>
<dbReference type="PIRSF" id="PIRSF034515">
    <property type="entry name" value="Chondroitinase"/>
    <property type="match status" value="1"/>
</dbReference>
<feature type="site" description="Important for catalytic activity against all substrates" evidence="7">
    <location>
        <position position="638"/>
    </location>
</feature>
<keyword evidence="9" id="KW-0732">Signal</keyword>
<dbReference type="InterPro" id="IPR011013">
    <property type="entry name" value="Gal_mutarotase_sf_dom"/>
</dbReference>
<feature type="signal peptide" evidence="9">
    <location>
        <begin position="1"/>
        <end position="25"/>
    </location>
</feature>
<feature type="active site" description="Proton acceptor" evidence="6">
    <location>
        <position position="356"/>
    </location>
</feature>
<evidence type="ECO:0000256" key="2">
    <source>
        <dbReference type="ARBA" id="ARBA00006699"/>
    </source>
</evidence>
<evidence type="ECO:0000259" key="11">
    <source>
        <dbReference type="Pfam" id="PF09092"/>
    </source>
</evidence>
<dbReference type="Gene3D" id="1.50.10.100">
    <property type="entry name" value="Chondroitin AC/alginate lyase"/>
    <property type="match status" value="1"/>
</dbReference>
<dbReference type="InterPro" id="IPR015176">
    <property type="entry name" value="Lyase_N"/>
</dbReference>
<dbReference type="InterPro" id="IPR008929">
    <property type="entry name" value="Chondroitin_lyas"/>
</dbReference>
<feature type="binding site" evidence="8">
    <location>
        <position position="37"/>
    </location>
    <ligand>
        <name>Ca(2+)</name>
        <dbReference type="ChEBI" id="CHEBI:29108"/>
    </ligand>
</feature>
<feature type="binding site" evidence="8">
    <location>
        <position position="61"/>
    </location>
    <ligand>
        <name>Ca(2+)</name>
        <dbReference type="ChEBI" id="CHEBI:29108"/>
    </ligand>
</feature>
<evidence type="ECO:0000256" key="5">
    <source>
        <dbReference type="ARBA" id="ARBA00023239"/>
    </source>
</evidence>
<organism evidence="14 16">
    <name type="scientific">Bacteroides xylanisolvens</name>
    <dbReference type="NCBI Taxonomy" id="371601"/>
    <lineage>
        <taxon>Bacteria</taxon>
        <taxon>Pseudomonadati</taxon>
        <taxon>Bacteroidota</taxon>
        <taxon>Bacteroidia</taxon>
        <taxon>Bacteroidales</taxon>
        <taxon>Bacteroidaceae</taxon>
        <taxon>Bacteroides</taxon>
    </lineage>
</organism>
<evidence type="ECO:0000313" key="17">
    <source>
        <dbReference type="Proteomes" id="UP000285503"/>
    </source>
</evidence>
<dbReference type="Pfam" id="PF09092">
    <property type="entry name" value="Lyase_N"/>
    <property type="match status" value="1"/>
</dbReference>
<dbReference type="InterPro" id="IPR039174">
    <property type="entry name" value="Chondroitin_ABC_lyase"/>
</dbReference>
<dbReference type="SUPFAM" id="SSF48230">
    <property type="entry name" value="Chondroitin AC/alginate lyase"/>
    <property type="match status" value="1"/>
</dbReference>
<dbReference type="AlphaFoldDB" id="A0A3E4NI76"/>
<dbReference type="EMBL" id="QRNE01000020">
    <property type="protein sequence ID" value="RHK28609.1"/>
    <property type="molecule type" value="Genomic_DNA"/>
</dbReference>
<feature type="site" description="Important for catalytic activity against all substrates" evidence="7">
    <location>
        <position position="183"/>
    </location>
</feature>
<dbReference type="Proteomes" id="UP000285503">
    <property type="component" value="Unassembled WGS sequence"/>
</dbReference>
<feature type="chain" id="PRO_5044593036" evidence="9">
    <location>
        <begin position="26"/>
        <end position="1024"/>
    </location>
</feature>
<dbReference type="InterPro" id="IPR014718">
    <property type="entry name" value="GH-type_carb-bd"/>
</dbReference>
<dbReference type="PANTHER" id="PTHR37322:SF3">
    <property type="entry name" value="CHONDROITIN SULFATE ABC EXOLYASE"/>
    <property type="match status" value="1"/>
</dbReference>
<feature type="binding site" evidence="8">
    <location>
        <position position="35"/>
    </location>
    <ligand>
        <name>Ca(2+)</name>
        <dbReference type="ChEBI" id="CHEBI:29108"/>
    </ligand>
</feature>
<reference evidence="13 18" key="2">
    <citation type="journal article" date="2019" name="Nat. Med.">
        <title>A library of human gut bacterial isolates paired with longitudinal multiomics data enables mechanistic microbiome research.</title>
        <authorList>
            <person name="Poyet M."/>
            <person name="Groussin M."/>
            <person name="Gibbons S.M."/>
            <person name="Avila-Pacheco J."/>
            <person name="Jiang X."/>
            <person name="Kearney S.M."/>
            <person name="Perrotta A.R."/>
            <person name="Berdy B."/>
            <person name="Zhao S."/>
            <person name="Lieberman T.D."/>
            <person name="Swanson P.K."/>
            <person name="Smith M."/>
            <person name="Roesemann S."/>
            <person name="Alexander J.E."/>
            <person name="Rich S.A."/>
            <person name="Livny J."/>
            <person name="Vlamakis H."/>
            <person name="Clish C."/>
            <person name="Bullock K."/>
            <person name="Deik A."/>
            <person name="Scott J."/>
            <person name="Pierce K.A."/>
            <person name="Xavier R.J."/>
            <person name="Alm E.J."/>
        </authorList>
    </citation>
    <scope>NUCLEOTIDE SEQUENCE [LARGE SCALE GENOMIC DNA]</scope>
    <source>
        <strain evidence="13 18">BIOML-A74</strain>
    </source>
</reference>
<evidence type="ECO:0000313" key="13">
    <source>
        <dbReference type="EMBL" id="KAB6084263.1"/>
    </source>
</evidence>
<evidence type="ECO:0000259" key="12">
    <source>
        <dbReference type="Pfam" id="PF09093"/>
    </source>
</evidence>
<dbReference type="GO" id="GO:0030246">
    <property type="term" value="F:carbohydrate binding"/>
    <property type="evidence" value="ECO:0007669"/>
    <property type="project" value="InterPro"/>
</dbReference>
<name>A0A3E4NI76_9BACE</name>
<dbReference type="InterPro" id="IPR015177">
    <property type="entry name" value="Lyase_catalyt"/>
</dbReference>
<feature type="binding site" evidence="8">
    <location>
        <position position="172"/>
    </location>
    <ligand>
        <name>Ca(2+)</name>
        <dbReference type="ChEBI" id="CHEBI:29108"/>
    </ligand>
</feature>
<evidence type="ECO:0000256" key="1">
    <source>
        <dbReference type="ARBA" id="ARBA00001913"/>
    </source>
</evidence>
<dbReference type="SUPFAM" id="SSF74650">
    <property type="entry name" value="Galactose mutarotase-like"/>
    <property type="match status" value="1"/>
</dbReference>
<accession>A0A3E4NI76</accession>
<dbReference type="EMBL" id="WDES01000036">
    <property type="protein sequence ID" value="KAB6084263.1"/>
    <property type="molecule type" value="Genomic_DNA"/>
</dbReference>
<dbReference type="RefSeq" id="WP_004310350.1">
    <property type="nucleotide sequence ID" value="NZ_CP103094.1"/>
</dbReference>
<evidence type="ECO:0000256" key="7">
    <source>
        <dbReference type="PIRSR" id="PIRSR034515-2"/>
    </source>
</evidence>
<evidence type="ECO:0000313" key="18">
    <source>
        <dbReference type="Proteomes" id="UP000435059"/>
    </source>
</evidence>